<keyword evidence="4 6" id="KW-0472">Membrane</keyword>
<accession>A0A916S9J3</accession>
<organism evidence="8 9">
    <name type="scientific">Brucella endophytica</name>
    <dbReference type="NCBI Taxonomy" id="1963359"/>
    <lineage>
        <taxon>Bacteria</taxon>
        <taxon>Pseudomonadati</taxon>
        <taxon>Pseudomonadota</taxon>
        <taxon>Alphaproteobacteria</taxon>
        <taxon>Hyphomicrobiales</taxon>
        <taxon>Brucellaceae</taxon>
        <taxon>Brucella/Ochrobactrum group</taxon>
        <taxon>Brucella</taxon>
    </lineage>
</organism>
<dbReference type="Pfam" id="PF06305">
    <property type="entry name" value="LapA_dom"/>
    <property type="match status" value="1"/>
</dbReference>
<keyword evidence="9" id="KW-1185">Reference proteome</keyword>
<evidence type="ECO:0000256" key="5">
    <source>
        <dbReference type="SAM" id="MobiDB-lite"/>
    </source>
</evidence>
<feature type="region of interest" description="Disordered" evidence="5">
    <location>
        <begin position="77"/>
        <end position="121"/>
    </location>
</feature>
<dbReference type="InterPro" id="IPR010445">
    <property type="entry name" value="LapA_dom"/>
</dbReference>
<name>A0A916S9J3_9HYPH</name>
<evidence type="ECO:0000256" key="6">
    <source>
        <dbReference type="SAM" id="Phobius"/>
    </source>
</evidence>
<evidence type="ECO:0000259" key="7">
    <source>
        <dbReference type="Pfam" id="PF06305"/>
    </source>
</evidence>
<keyword evidence="2 6" id="KW-0812">Transmembrane</keyword>
<dbReference type="Proteomes" id="UP000646478">
    <property type="component" value="Unassembled WGS sequence"/>
</dbReference>
<reference evidence="8" key="1">
    <citation type="journal article" date="2014" name="Int. J. Syst. Evol. Microbiol.">
        <title>Complete genome sequence of Corynebacterium casei LMG S-19264T (=DSM 44701T), isolated from a smear-ripened cheese.</title>
        <authorList>
            <consortium name="US DOE Joint Genome Institute (JGI-PGF)"/>
            <person name="Walter F."/>
            <person name="Albersmeier A."/>
            <person name="Kalinowski J."/>
            <person name="Ruckert C."/>
        </authorList>
    </citation>
    <scope>NUCLEOTIDE SEQUENCE</scope>
    <source>
        <strain evidence="8">CGMCC 1.15082</strain>
    </source>
</reference>
<reference evidence="8" key="2">
    <citation type="submission" date="2020-09" db="EMBL/GenBank/DDBJ databases">
        <authorList>
            <person name="Sun Q."/>
            <person name="Zhou Y."/>
        </authorList>
    </citation>
    <scope>NUCLEOTIDE SEQUENCE</scope>
    <source>
        <strain evidence="8">CGMCC 1.15082</strain>
    </source>
</reference>
<protein>
    <recommendedName>
        <fullName evidence="7">Lipopolysaccharide assembly protein A domain-containing protein</fullName>
    </recommendedName>
</protein>
<feature type="compositionally biased region" description="Basic and acidic residues" evidence="5">
    <location>
        <begin position="86"/>
        <end position="99"/>
    </location>
</feature>
<evidence type="ECO:0000313" key="8">
    <source>
        <dbReference type="EMBL" id="GGA88448.1"/>
    </source>
</evidence>
<comment type="caution">
    <text evidence="8">The sequence shown here is derived from an EMBL/GenBank/DDBJ whole genome shotgun (WGS) entry which is preliminary data.</text>
</comment>
<dbReference type="EMBL" id="BMHH01000005">
    <property type="protein sequence ID" value="GGA88448.1"/>
    <property type="molecule type" value="Genomic_DNA"/>
</dbReference>
<evidence type="ECO:0000256" key="2">
    <source>
        <dbReference type="ARBA" id="ARBA00022692"/>
    </source>
</evidence>
<proteinExistence type="predicted"/>
<evidence type="ECO:0000256" key="3">
    <source>
        <dbReference type="ARBA" id="ARBA00022989"/>
    </source>
</evidence>
<evidence type="ECO:0000313" key="9">
    <source>
        <dbReference type="Proteomes" id="UP000646478"/>
    </source>
</evidence>
<evidence type="ECO:0000256" key="1">
    <source>
        <dbReference type="ARBA" id="ARBA00022475"/>
    </source>
</evidence>
<keyword evidence="1" id="KW-1003">Cell membrane</keyword>
<evidence type="ECO:0000256" key="4">
    <source>
        <dbReference type="ARBA" id="ARBA00023136"/>
    </source>
</evidence>
<gene>
    <name evidence="8" type="ORF">GCM10011491_15270</name>
</gene>
<dbReference type="AlphaFoldDB" id="A0A916S9J3"/>
<feature type="transmembrane region" description="Helical" evidence="6">
    <location>
        <begin position="55"/>
        <end position="75"/>
    </location>
</feature>
<keyword evidence="3 6" id="KW-1133">Transmembrane helix</keyword>
<feature type="domain" description="Lipopolysaccharide assembly protein A" evidence="7">
    <location>
        <begin position="50"/>
        <end position="99"/>
    </location>
</feature>
<dbReference type="GO" id="GO:0005886">
    <property type="term" value="C:plasma membrane"/>
    <property type="evidence" value="ECO:0007669"/>
    <property type="project" value="InterPro"/>
</dbReference>
<sequence length="121" mass="13269">MRWNNMTNRFVTIIILVPLAIVLVALSVANREMVTLTLDPFNPGNPALSWSAPLFVWLFGALIAGLILGSAATWVRQGKHRKRARESKAEADRLRREVETNLGATPPSGLPPISPTRGEIS</sequence>